<feature type="region of interest" description="Disordered" evidence="9">
    <location>
        <begin position="138"/>
        <end position="194"/>
    </location>
</feature>
<organism evidence="11 12">
    <name type="scientific">Plantactinospora siamensis</name>
    <dbReference type="NCBI Taxonomy" id="555372"/>
    <lineage>
        <taxon>Bacteria</taxon>
        <taxon>Bacillati</taxon>
        <taxon>Actinomycetota</taxon>
        <taxon>Actinomycetes</taxon>
        <taxon>Micromonosporales</taxon>
        <taxon>Micromonosporaceae</taxon>
        <taxon>Plantactinospora</taxon>
    </lineage>
</organism>
<dbReference type="Proteomes" id="UP001589894">
    <property type="component" value="Unassembled WGS sequence"/>
</dbReference>
<keyword evidence="12" id="KW-1185">Reference proteome</keyword>
<dbReference type="Gene3D" id="3.40.220.10">
    <property type="entry name" value="Leucine Aminopeptidase, subunit E, domain 1"/>
    <property type="match status" value="1"/>
</dbReference>
<dbReference type="InterPro" id="IPR008283">
    <property type="entry name" value="Peptidase_M17_N"/>
</dbReference>
<dbReference type="InterPro" id="IPR011356">
    <property type="entry name" value="Leucine_aapep/pepB"/>
</dbReference>
<evidence type="ECO:0000256" key="2">
    <source>
        <dbReference type="ARBA" id="ARBA00022438"/>
    </source>
</evidence>
<dbReference type="PANTHER" id="PTHR11963:SF20">
    <property type="entry name" value="PEPTIDASE B"/>
    <property type="match status" value="1"/>
</dbReference>
<evidence type="ECO:0000313" key="11">
    <source>
        <dbReference type="EMBL" id="MFC0564725.1"/>
    </source>
</evidence>
<comment type="function">
    <text evidence="6">Presumably involved in the processing and regular turnover of intracellular proteins. Catalyzes the removal of unsubstituted N-terminal amino acids from various peptides.</text>
</comment>
<evidence type="ECO:0000256" key="3">
    <source>
        <dbReference type="ARBA" id="ARBA00022670"/>
    </source>
</evidence>
<evidence type="ECO:0000256" key="9">
    <source>
        <dbReference type="SAM" id="MobiDB-lite"/>
    </source>
</evidence>
<dbReference type="SUPFAM" id="SSF53187">
    <property type="entry name" value="Zn-dependent exopeptidases"/>
    <property type="match status" value="1"/>
</dbReference>
<evidence type="ECO:0000256" key="4">
    <source>
        <dbReference type="ARBA" id="ARBA00022801"/>
    </source>
</evidence>
<dbReference type="InterPro" id="IPR000819">
    <property type="entry name" value="Peptidase_M17_C"/>
</dbReference>
<feature type="compositionally biased region" description="Low complexity" evidence="9">
    <location>
        <begin position="147"/>
        <end position="162"/>
    </location>
</feature>
<name>A0ABV6NVD1_9ACTN</name>
<evidence type="ECO:0000256" key="6">
    <source>
        <dbReference type="ARBA" id="ARBA00049972"/>
    </source>
</evidence>
<keyword evidence="4" id="KW-0378">Hydrolase</keyword>
<evidence type="ECO:0000256" key="1">
    <source>
        <dbReference type="ARBA" id="ARBA00009528"/>
    </source>
</evidence>
<dbReference type="RefSeq" id="WP_377337956.1">
    <property type="nucleotide sequence ID" value="NZ_JBHLUE010000008.1"/>
</dbReference>
<comment type="caution">
    <text evidence="11">The sequence shown here is derived from an EMBL/GenBank/DDBJ whole genome shotgun (WGS) entry which is preliminary data.</text>
</comment>
<accession>A0ABV6NVD1</accession>
<dbReference type="PROSITE" id="PS00631">
    <property type="entry name" value="CYTOSOL_AP"/>
    <property type="match status" value="1"/>
</dbReference>
<feature type="domain" description="Cytosol aminopeptidase" evidence="10">
    <location>
        <begin position="383"/>
        <end position="390"/>
    </location>
</feature>
<proteinExistence type="inferred from homology"/>
<evidence type="ECO:0000256" key="8">
    <source>
        <dbReference type="ARBA" id="ARBA00050061"/>
    </source>
</evidence>
<dbReference type="EMBL" id="JBHLUE010000008">
    <property type="protein sequence ID" value="MFC0564725.1"/>
    <property type="molecule type" value="Genomic_DNA"/>
</dbReference>
<protein>
    <recommendedName>
        <fullName evidence="7">Probable cytosol aminopeptidase</fullName>
    </recommendedName>
    <alternativeName>
        <fullName evidence="8">Leucine aminopeptidase</fullName>
    </alternativeName>
    <alternativeName>
        <fullName evidence="5">Leucyl aminopeptidase</fullName>
    </alternativeName>
</protein>
<dbReference type="CDD" id="cd00433">
    <property type="entry name" value="Peptidase_M17"/>
    <property type="match status" value="1"/>
</dbReference>
<dbReference type="Gene3D" id="3.40.630.10">
    <property type="entry name" value="Zn peptidases"/>
    <property type="match status" value="1"/>
</dbReference>
<dbReference type="PRINTS" id="PR00481">
    <property type="entry name" value="LAMNOPPTDASE"/>
</dbReference>
<dbReference type="Pfam" id="PF00883">
    <property type="entry name" value="Peptidase_M17"/>
    <property type="match status" value="1"/>
</dbReference>
<evidence type="ECO:0000259" key="10">
    <source>
        <dbReference type="PROSITE" id="PS00631"/>
    </source>
</evidence>
<reference evidence="11 12" key="1">
    <citation type="submission" date="2024-09" db="EMBL/GenBank/DDBJ databases">
        <authorList>
            <person name="Sun Q."/>
            <person name="Mori K."/>
        </authorList>
    </citation>
    <scope>NUCLEOTIDE SEQUENCE [LARGE SCALE GENOMIC DNA]</scope>
    <source>
        <strain evidence="11 12">TBRC 2205</strain>
    </source>
</reference>
<dbReference type="Pfam" id="PF02789">
    <property type="entry name" value="Peptidase_M17_N"/>
    <property type="match status" value="1"/>
</dbReference>
<evidence type="ECO:0000313" key="12">
    <source>
        <dbReference type="Proteomes" id="UP001589894"/>
    </source>
</evidence>
<comment type="similarity">
    <text evidence="1">Belongs to the peptidase M17 family.</text>
</comment>
<feature type="compositionally biased region" description="Low complexity" evidence="9">
    <location>
        <begin position="171"/>
        <end position="185"/>
    </location>
</feature>
<keyword evidence="2" id="KW-0031">Aminopeptidase</keyword>
<gene>
    <name evidence="11" type="ORF">ACFFHU_11345</name>
</gene>
<evidence type="ECO:0000256" key="5">
    <source>
        <dbReference type="ARBA" id="ARBA00033172"/>
    </source>
</evidence>
<evidence type="ECO:0000256" key="7">
    <source>
        <dbReference type="ARBA" id="ARBA00050021"/>
    </source>
</evidence>
<sequence length="536" mass="54311">MLHIHPVAEPTRYDVLVLPVRPGAGGPGGAELAPGSWAPPADVRSEATALLPAVRHSGGPGETYVGVRPGNPVGRLVLLGVGGGTEADWRTAGAALARSGALDGTVALVLPGDAGVAEARGMAEGLWLASYRFRVPPQNGGGRPDGADAAAGRGTTGVPAGPGTTGGADAAGGHDATGGADAAGGDDPGGTGEPAVWLVVSDPVGVQEALTAARITAETTRLARDLTNMPSSVKSPEWLADQIVAAAAGHPGLEARVREPDWLSAEGFGGVLAVGGGSVNPPRLVELSWRPEGATTHVVLVGKGITFDTGGLSIKPRDAMKLMRKDMGGAAAILAATVGAAALRLPVRITALAPLAENMVSGSAFRPGDVIRHYGGLTSESTNSDAEGRLVLADALSYARERLAPDVLVDLATLTGANAVALGSRTAALYSDNDELATAVLDAAAAAGERAWRMPLPDDYLEYLHSDLADLHSSPAAGAGSVTAALYLREFAGELRDRWLHLDMSAPSWAAADSAELTKGATGWGVRTLLRWLAGL</sequence>
<dbReference type="InterPro" id="IPR043472">
    <property type="entry name" value="Macro_dom-like"/>
</dbReference>
<dbReference type="SUPFAM" id="SSF52949">
    <property type="entry name" value="Macro domain-like"/>
    <property type="match status" value="1"/>
</dbReference>
<keyword evidence="3" id="KW-0645">Protease</keyword>
<dbReference type="PANTHER" id="PTHR11963">
    <property type="entry name" value="LEUCINE AMINOPEPTIDASE-RELATED"/>
    <property type="match status" value="1"/>
</dbReference>